<dbReference type="SUPFAM" id="SSF101790">
    <property type="entry name" value="Aminomethyltransferase beta-barrel domain"/>
    <property type="match status" value="1"/>
</dbReference>
<dbReference type="PANTHER" id="PTHR43757">
    <property type="entry name" value="AMINOMETHYLTRANSFERASE"/>
    <property type="match status" value="1"/>
</dbReference>
<dbReference type="AlphaFoldDB" id="A0A6J6ZX85"/>
<dbReference type="SUPFAM" id="SSF103025">
    <property type="entry name" value="Folate-binding domain"/>
    <property type="match status" value="1"/>
</dbReference>
<gene>
    <name evidence="3" type="ORF">UFOPK3099_01631</name>
</gene>
<sequence>MTNAEHLQMRESVGVVDLTAFNEFDFEGPGATAFLNYMCVNQVEVPVGRSVYTPLLTPHGGFRGDLTIQRLGEEHYRVITGAFDGGRDHYWFNKHLPTDGSVTFTDRSQGICTIGVWGPNAAKTLAKIATDDTTAPYDLSQGGFPYGAVREVLINGVPCTMYRISYVGENGWEIYTRMEHGLTLWDAVFAAGHEFEIIPVGIGVYAVTGRIEKGYRLMGSELESEYNPVEAGLARPKVKSADFIGKAAYLAARAEAPAAVMCTLSMDSQQCADGYDRFPTGGNEPILTLAGDRIVDAKGRVSRVTTAGAGVSLGKYLLLAYLPPEHAVVGNKLQVMYMNECYPVTVEVAGSTPLFDPTDTRMKG</sequence>
<dbReference type="Gene3D" id="2.40.30.110">
    <property type="entry name" value="Aminomethyltransferase beta-barrel domains"/>
    <property type="match status" value="1"/>
</dbReference>
<dbReference type="InterPro" id="IPR013977">
    <property type="entry name" value="GcvT_C"/>
</dbReference>
<evidence type="ECO:0000259" key="1">
    <source>
        <dbReference type="Pfam" id="PF01571"/>
    </source>
</evidence>
<name>A0A6J6ZX85_9ZZZZ</name>
<dbReference type="Gene3D" id="3.30.70.1400">
    <property type="entry name" value="Aminomethyltransferase beta-barrel domains"/>
    <property type="match status" value="1"/>
</dbReference>
<organism evidence="3">
    <name type="scientific">freshwater metagenome</name>
    <dbReference type="NCBI Taxonomy" id="449393"/>
    <lineage>
        <taxon>unclassified sequences</taxon>
        <taxon>metagenomes</taxon>
        <taxon>ecological metagenomes</taxon>
    </lineage>
</organism>
<feature type="domain" description="GCVT N-terminal" evidence="1">
    <location>
        <begin position="2"/>
        <end position="235"/>
    </location>
</feature>
<dbReference type="Pfam" id="PF08669">
    <property type="entry name" value="GCV_T_C"/>
    <property type="match status" value="1"/>
</dbReference>
<dbReference type="PIRSF" id="PIRSF006487">
    <property type="entry name" value="GcvT"/>
    <property type="match status" value="1"/>
</dbReference>
<dbReference type="Pfam" id="PF01571">
    <property type="entry name" value="GCV_T"/>
    <property type="match status" value="1"/>
</dbReference>
<evidence type="ECO:0000259" key="2">
    <source>
        <dbReference type="Pfam" id="PF08669"/>
    </source>
</evidence>
<reference evidence="3" key="1">
    <citation type="submission" date="2020-05" db="EMBL/GenBank/DDBJ databases">
        <authorList>
            <person name="Chiriac C."/>
            <person name="Salcher M."/>
            <person name="Ghai R."/>
            <person name="Kavagutti S V."/>
        </authorList>
    </citation>
    <scope>NUCLEOTIDE SEQUENCE</scope>
</reference>
<dbReference type="EMBL" id="CAFAAV010000126">
    <property type="protein sequence ID" value="CAB4825173.1"/>
    <property type="molecule type" value="Genomic_DNA"/>
</dbReference>
<dbReference type="InterPro" id="IPR027266">
    <property type="entry name" value="TrmE/GcvT-like"/>
</dbReference>
<feature type="domain" description="Aminomethyltransferase C-terminal" evidence="2">
    <location>
        <begin position="286"/>
        <end position="348"/>
    </location>
</feature>
<dbReference type="InterPro" id="IPR006222">
    <property type="entry name" value="GCVT_N"/>
</dbReference>
<protein>
    <submittedName>
        <fullName evidence="3">Unannotated protein</fullName>
    </submittedName>
</protein>
<dbReference type="InterPro" id="IPR029043">
    <property type="entry name" value="GcvT/YgfZ_C"/>
</dbReference>
<dbReference type="InterPro" id="IPR028896">
    <property type="entry name" value="GcvT/YgfZ/DmdA"/>
</dbReference>
<dbReference type="PANTHER" id="PTHR43757:SF2">
    <property type="entry name" value="AMINOMETHYLTRANSFERASE, MITOCHONDRIAL"/>
    <property type="match status" value="1"/>
</dbReference>
<accession>A0A6J6ZX85</accession>
<dbReference type="GO" id="GO:0005739">
    <property type="term" value="C:mitochondrion"/>
    <property type="evidence" value="ECO:0007669"/>
    <property type="project" value="TreeGrafter"/>
</dbReference>
<dbReference type="Gene3D" id="3.30.1360.120">
    <property type="entry name" value="Probable tRNA modification gtpase trme, domain 1"/>
    <property type="match status" value="1"/>
</dbReference>
<evidence type="ECO:0000313" key="3">
    <source>
        <dbReference type="EMBL" id="CAB4825173.1"/>
    </source>
</evidence>
<proteinExistence type="predicted"/>